<dbReference type="RefSeq" id="WP_117359440.1">
    <property type="nucleotide sequence ID" value="NZ_QURH01000338.1"/>
</dbReference>
<comment type="caution">
    <text evidence="2">The sequence shown here is derived from an EMBL/GenBank/DDBJ whole genome shotgun (WGS) entry which is preliminary data.</text>
</comment>
<gene>
    <name evidence="2" type="ORF">DZF91_22515</name>
</gene>
<evidence type="ECO:0000313" key="2">
    <source>
        <dbReference type="EMBL" id="RFU39446.1"/>
    </source>
</evidence>
<proteinExistence type="predicted"/>
<reference evidence="2 3" key="1">
    <citation type="submission" date="2018-08" db="EMBL/GenBank/DDBJ databases">
        <title>Actinomadura jelena sp. nov., a novel Actinomycete isolated from soil in Chad.</title>
        <authorList>
            <person name="Shi L."/>
        </authorList>
    </citation>
    <scope>NUCLEOTIDE SEQUENCE [LARGE SCALE GENOMIC DNA]</scope>
    <source>
        <strain evidence="2 3">NEAU-G17</strain>
    </source>
</reference>
<organism evidence="2 3">
    <name type="scientific">Actinomadura logoneensis</name>
    <dbReference type="NCBI Taxonomy" id="2293572"/>
    <lineage>
        <taxon>Bacteria</taxon>
        <taxon>Bacillati</taxon>
        <taxon>Actinomycetota</taxon>
        <taxon>Actinomycetes</taxon>
        <taxon>Streptosporangiales</taxon>
        <taxon>Thermomonosporaceae</taxon>
        <taxon>Actinomadura</taxon>
    </lineage>
</organism>
<dbReference type="EMBL" id="QURH01000338">
    <property type="protein sequence ID" value="RFU39446.1"/>
    <property type="molecule type" value="Genomic_DNA"/>
</dbReference>
<dbReference type="AlphaFoldDB" id="A0A372JI32"/>
<protein>
    <submittedName>
        <fullName evidence="2">Uncharacterized protein</fullName>
    </submittedName>
</protein>
<dbReference type="Proteomes" id="UP000261811">
    <property type="component" value="Unassembled WGS sequence"/>
</dbReference>
<evidence type="ECO:0000313" key="3">
    <source>
        <dbReference type="Proteomes" id="UP000261811"/>
    </source>
</evidence>
<feature type="region of interest" description="Disordered" evidence="1">
    <location>
        <begin position="64"/>
        <end position="84"/>
    </location>
</feature>
<keyword evidence="3" id="KW-1185">Reference proteome</keyword>
<evidence type="ECO:0000256" key="1">
    <source>
        <dbReference type="SAM" id="MobiDB-lite"/>
    </source>
</evidence>
<accession>A0A372JI32</accession>
<name>A0A372JI32_9ACTN</name>
<sequence>MIAALVLATLAGLFATLCLPRLLRAMPPRTPEPPPAYPESMTAELDPGDEEYLAWLADDLWPDDEYLEQNPNPKDESDGGPIPA</sequence>